<dbReference type="InterPro" id="IPR036314">
    <property type="entry name" value="SOD_C_sf"/>
</dbReference>
<dbReference type="Pfam" id="PF00081">
    <property type="entry name" value="Sod_Fe_N"/>
    <property type="match status" value="1"/>
</dbReference>
<dbReference type="InterPro" id="IPR019832">
    <property type="entry name" value="Mn/Fe_SOD_C"/>
</dbReference>
<evidence type="ECO:0000259" key="6">
    <source>
        <dbReference type="Pfam" id="PF00081"/>
    </source>
</evidence>
<dbReference type="SUPFAM" id="SSF54719">
    <property type="entry name" value="Fe,Mn superoxide dismutase (SOD), C-terminal domain"/>
    <property type="match status" value="1"/>
</dbReference>
<evidence type="ECO:0000256" key="1">
    <source>
        <dbReference type="ARBA" id="ARBA00008714"/>
    </source>
</evidence>
<proteinExistence type="inferred from homology"/>
<evidence type="ECO:0000313" key="9">
    <source>
        <dbReference type="Proteomes" id="UP000230837"/>
    </source>
</evidence>
<dbReference type="SUPFAM" id="SSF46609">
    <property type="entry name" value="Fe,Mn superoxide dismutase (SOD), N-terminal domain"/>
    <property type="match status" value="1"/>
</dbReference>
<feature type="domain" description="Manganese/iron superoxide dismutase C-terminal" evidence="7">
    <location>
        <begin position="89"/>
        <end position="188"/>
    </location>
</feature>
<keyword evidence="3 5" id="KW-0479">Metal-binding</keyword>
<feature type="domain" description="Manganese/iron superoxide dismutase N-terminal" evidence="6">
    <location>
        <begin position="15"/>
        <end position="80"/>
    </location>
</feature>
<sequence length="192" mass="22539">MKYEPLTFDIPELIAISRETIDLHLGLYQGYVKHVNLIREKIDAYNNDPEMNAYAIAEMQRRLGFEFGGMRNHEYYFSQFEGGPKSLVSGTLKDKIEFQFSNLEEWQKRFTQIAQTRGVGWAMLYHDPHTDQLVQTWVDEQHIGQLADLDIILALDMWEHSYLRDFLPTAKGQYIEAFFKNLNWDVIAGRLV</sequence>
<evidence type="ECO:0000256" key="4">
    <source>
        <dbReference type="ARBA" id="ARBA00023002"/>
    </source>
</evidence>
<dbReference type="PANTHER" id="PTHR11404:SF6">
    <property type="entry name" value="SUPEROXIDE DISMUTASE [MN], MITOCHONDRIAL"/>
    <property type="match status" value="1"/>
</dbReference>
<dbReference type="AlphaFoldDB" id="A0A2M7IN04"/>
<evidence type="ECO:0000259" key="7">
    <source>
        <dbReference type="Pfam" id="PF02777"/>
    </source>
</evidence>
<comment type="similarity">
    <text evidence="1 5">Belongs to the iron/manganese superoxide dismutase family.</text>
</comment>
<evidence type="ECO:0000256" key="5">
    <source>
        <dbReference type="RuleBase" id="RU000414"/>
    </source>
</evidence>
<gene>
    <name evidence="8" type="ORF">COZ82_03365</name>
</gene>
<evidence type="ECO:0000256" key="2">
    <source>
        <dbReference type="ARBA" id="ARBA00012682"/>
    </source>
</evidence>
<dbReference type="GO" id="GO:0046872">
    <property type="term" value="F:metal ion binding"/>
    <property type="evidence" value="ECO:0007669"/>
    <property type="project" value="UniProtKB-KW"/>
</dbReference>
<dbReference type="EMBL" id="PFHR01000179">
    <property type="protein sequence ID" value="PIW96736.1"/>
    <property type="molecule type" value="Genomic_DNA"/>
</dbReference>
<comment type="catalytic activity">
    <reaction evidence="5">
        <text>2 superoxide + 2 H(+) = H2O2 + O2</text>
        <dbReference type="Rhea" id="RHEA:20696"/>
        <dbReference type="ChEBI" id="CHEBI:15378"/>
        <dbReference type="ChEBI" id="CHEBI:15379"/>
        <dbReference type="ChEBI" id="CHEBI:16240"/>
        <dbReference type="ChEBI" id="CHEBI:18421"/>
        <dbReference type="EC" id="1.15.1.1"/>
    </reaction>
</comment>
<dbReference type="GO" id="GO:0004784">
    <property type="term" value="F:superoxide dismutase activity"/>
    <property type="evidence" value="ECO:0007669"/>
    <property type="project" value="UniProtKB-EC"/>
</dbReference>
<dbReference type="InterPro" id="IPR019831">
    <property type="entry name" value="Mn/Fe_SOD_N"/>
</dbReference>
<evidence type="ECO:0000313" key="8">
    <source>
        <dbReference type="EMBL" id="PIW96736.1"/>
    </source>
</evidence>
<comment type="function">
    <text evidence="5">Destroys radicals which are normally produced within the cells and which are toxic to biological systems.</text>
</comment>
<dbReference type="InterPro" id="IPR036324">
    <property type="entry name" value="Mn/Fe_SOD_N_sf"/>
</dbReference>
<keyword evidence="4 5" id="KW-0560">Oxidoreductase</keyword>
<dbReference type="EC" id="1.15.1.1" evidence="2 5"/>
<dbReference type="PANTHER" id="PTHR11404">
    <property type="entry name" value="SUPEROXIDE DISMUTASE 2"/>
    <property type="match status" value="1"/>
</dbReference>
<dbReference type="Gene3D" id="3.55.40.20">
    <property type="entry name" value="Iron/manganese superoxide dismutase, C-terminal domain"/>
    <property type="match status" value="1"/>
</dbReference>
<dbReference type="InterPro" id="IPR050265">
    <property type="entry name" value="Fe/Mn_Superoxide_Dismutase"/>
</dbReference>
<organism evidence="8 9">
    <name type="scientific">Candidatus Kaiserbacteria bacterium CG_4_8_14_3_um_filter_38_9</name>
    <dbReference type="NCBI Taxonomy" id="1974599"/>
    <lineage>
        <taxon>Bacteria</taxon>
        <taxon>Candidatus Kaiseribacteriota</taxon>
    </lineage>
</organism>
<comment type="caution">
    <text evidence="8">The sequence shown here is derived from an EMBL/GenBank/DDBJ whole genome shotgun (WGS) entry which is preliminary data.</text>
</comment>
<reference evidence="9" key="1">
    <citation type="submission" date="2017-09" db="EMBL/GenBank/DDBJ databases">
        <title>Depth-based differentiation of microbial function through sediment-hosted aquifers and enrichment of novel symbionts in the deep terrestrial subsurface.</title>
        <authorList>
            <person name="Probst A.J."/>
            <person name="Ladd B."/>
            <person name="Jarett J.K."/>
            <person name="Geller-Mcgrath D.E."/>
            <person name="Sieber C.M.K."/>
            <person name="Emerson J.B."/>
            <person name="Anantharaman K."/>
            <person name="Thomas B.C."/>
            <person name="Malmstrom R."/>
            <person name="Stieglmeier M."/>
            <person name="Klingl A."/>
            <person name="Woyke T."/>
            <person name="Ryan C.M."/>
            <person name="Banfield J.F."/>
        </authorList>
    </citation>
    <scope>NUCLEOTIDE SEQUENCE [LARGE SCALE GENOMIC DNA]</scope>
</reference>
<dbReference type="Proteomes" id="UP000230837">
    <property type="component" value="Unassembled WGS sequence"/>
</dbReference>
<protein>
    <recommendedName>
        <fullName evidence="2 5">Superoxide dismutase</fullName>
        <ecNumber evidence="2 5">1.15.1.1</ecNumber>
    </recommendedName>
</protein>
<name>A0A2M7IN04_9BACT</name>
<dbReference type="Pfam" id="PF02777">
    <property type="entry name" value="Sod_Fe_C"/>
    <property type="match status" value="1"/>
</dbReference>
<evidence type="ECO:0000256" key="3">
    <source>
        <dbReference type="ARBA" id="ARBA00022723"/>
    </source>
</evidence>
<dbReference type="Gene3D" id="1.10.287.990">
    <property type="entry name" value="Fe,Mn superoxide dismutase (SOD) domain"/>
    <property type="match status" value="1"/>
</dbReference>
<accession>A0A2M7IN04</accession>